<dbReference type="InterPro" id="IPR012910">
    <property type="entry name" value="Plug_dom"/>
</dbReference>
<dbReference type="InterPro" id="IPR037066">
    <property type="entry name" value="Plug_dom_sf"/>
</dbReference>
<dbReference type="EMBL" id="JARJLM010000048">
    <property type="protein sequence ID" value="MDF3831922.1"/>
    <property type="molecule type" value="Genomic_DNA"/>
</dbReference>
<keyword evidence="7 16" id="KW-0732">Signal</keyword>
<dbReference type="Pfam" id="PF00593">
    <property type="entry name" value="TonB_dep_Rec_b-barrel"/>
    <property type="match status" value="1"/>
</dbReference>
<evidence type="ECO:0000256" key="5">
    <source>
        <dbReference type="ARBA" id="ARBA00022496"/>
    </source>
</evidence>
<evidence type="ECO:0000256" key="10">
    <source>
        <dbReference type="ARBA" id="ARBA00023077"/>
    </source>
</evidence>
<proteinExistence type="inferred from homology"/>
<feature type="signal peptide" evidence="16">
    <location>
        <begin position="1"/>
        <end position="37"/>
    </location>
</feature>
<evidence type="ECO:0000256" key="6">
    <source>
        <dbReference type="ARBA" id="ARBA00022692"/>
    </source>
</evidence>
<name>A0ABT6AH50_9BURK</name>
<evidence type="ECO:0000256" key="14">
    <source>
        <dbReference type="PROSITE-ProRule" id="PRU01360"/>
    </source>
</evidence>
<evidence type="ECO:0000313" key="18">
    <source>
        <dbReference type="EMBL" id="MDF3831922.1"/>
    </source>
</evidence>
<dbReference type="InterPro" id="IPR039426">
    <property type="entry name" value="TonB-dep_rcpt-like"/>
</dbReference>
<evidence type="ECO:0000313" key="19">
    <source>
        <dbReference type="Proteomes" id="UP001216674"/>
    </source>
</evidence>
<dbReference type="InterPro" id="IPR010105">
    <property type="entry name" value="TonB_sidphr_rcpt"/>
</dbReference>
<comment type="subcellular location">
    <subcellularLocation>
        <location evidence="1 14">Cell outer membrane</location>
        <topology evidence="1 14">Multi-pass membrane protein</topology>
    </subcellularLocation>
</comment>
<keyword evidence="8" id="KW-0408">Iron</keyword>
<evidence type="ECO:0000256" key="15">
    <source>
        <dbReference type="RuleBase" id="RU003357"/>
    </source>
</evidence>
<feature type="chain" id="PRO_5046155051" evidence="16">
    <location>
        <begin position="38"/>
        <end position="820"/>
    </location>
</feature>
<gene>
    <name evidence="18" type="ORF">P3W85_02975</name>
</gene>
<dbReference type="InterPro" id="IPR036942">
    <property type="entry name" value="Beta-barrel_TonB_sf"/>
</dbReference>
<dbReference type="Gene3D" id="2.170.130.10">
    <property type="entry name" value="TonB-dependent receptor, plug domain"/>
    <property type="match status" value="1"/>
</dbReference>
<protein>
    <submittedName>
        <fullName evidence="18">TonB-dependent siderophore receptor</fullName>
    </submittedName>
</protein>
<accession>A0ABT6AH50</accession>
<keyword evidence="10 15" id="KW-0798">TonB box</keyword>
<evidence type="ECO:0000256" key="8">
    <source>
        <dbReference type="ARBA" id="ARBA00023004"/>
    </source>
</evidence>
<dbReference type="RefSeq" id="WP_276263663.1">
    <property type="nucleotide sequence ID" value="NZ_JARJLM010000048.1"/>
</dbReference>
<evidence type="ECO:0000256" key="9">
    <source>
        <dbReference type="ARBA" id="ARBA00023065"/>
    </source>
</evidence>
<dbReference type="SUPFAM" id="SSF56935">
    <property type="entry name" value="Porins"/>
    <property type="match status" value="1"/>
</dbReference>
<evidence type="ECO:0000259" key="17">
    <source>
        <dbReference type="SMART" id="SM00965"/>
    </source>
</evidence>
<reference evidence="18 19" key="1">
    <citation type="submission" date="2023-03" db="EMBL/GenBank/DDBJ databases">
        <title>Draft assemblies of triclosan tolerant bacteria isolated from returned activated sludge.</title>
        <authorList>
            <person name="Van Hamelsveld S."/>
        </authorList>
    </citation>
    <scope>NUCLEOTIDE SEQUENCE [LARGE SCALE GENOMIC DNA]</scope>
    <source>
        <strain evidence="18 19">GW210010_S58</strain>
    </source>
</reference>
<keyword evidence="13 14" id="KW-0998">Cell outer membrane</keyword>
<evidence type="ECO:0000256" key="7">
    <source>
        <dbReference type="ARBA" id="ARBA00022729"/>
    </source>
</evidence>
<keyword evidence="11 14" id="KW-0472">Membrane</keyword>
<dbReference type="Pfam" id="PF07715">
    <property type="entry name" value="Plug"/>
    <property type="match status" value="1"/>
</dbReference>
<keyword evidence="5" id="KW-0410">Iron transport</keyword>
<dbReference type="PANTHER" id="PTHR32552:SF68">
    <property type="entry name" value="FERRICHROME OUTER MEMBRANE TRANSPORTER_PHAGE RECEPTOR"/>
    <property type="match status" value="1"/>
</dbReference>
<evidence type="ECO:0000256" key="2">
    <source>
        <dbReference type="ARBA" id="ARBA00009810"/>
    </source>
</evidence>
<dbReference type="CDD" id="cd01347">
    <property type="entry name" value="ligand_gated_channel"/>
    <property type="match status" value="1"/>
</dbReference>
<dbReference type="NCBIfam" id="TIGR01783">
    <property type="entry name" value="TonB-siderophor"/>
    <property type="match status" value="1"/>
</dbReference>
<comment type="similarity">
    <text evidence="2 14 15">Belongs to the TonB-dependent receptor family.</text>
</comment>
<keyword evidence="19" id="KW-1185">Reference proteome</keyword>
<keyword evidence="6 14" id="KW-0812">Transmembrane</keyword>
<dbReference type="InterPro" id="IPR011662">
    <property type="entry name" value="Secretin/TonB_short_N"/>
</dbReference>
<evidence type="ECO:0000256" key="13">
    <source>
        <dbReference type="ARBA" id="ARBA00023237"/>
    </source>
</evidence>
<dbReference type="PANTHER" id="PTHR32552">
    <property type="entry name" value="FERRICHROME IRON RECEPTOR-RELATED"/>
    <property type="match status" value="1"/>
</dbReference>
<evidence type="ECO:0000256" key="12">
    <source>
        <dbReference type="ARBA" id="ARBA00023170"/>
    </source>
</evidence>
<keyword evidence="3 14" id="KW-0813">Transport</keyword>
<evidence type="ECO:0000256" key="3">
    <source>
        <dbReference type="ARBA" id="ARBA00022448"/>
    </source>
</evidence>
<keyword evidence="4 14" id="KW-1134">Transmembrane beta strand</keyword>
<evidence type="ECO:0000256" key="16">
    <source>
        <dbReference type="SAM" id="SignalP"/>
    </source>
</evidence>
<dbReference type="InterPro" id="IPR000531">
    <property type="entry name" value="Beta-barrel_TonB"/>
</dbReference>
<keyword evidence="12 18" id="KW-0675">Receptor</keyword>
<evidence type="ECO:0000256" key="1">
    <source>
        <dbReference type="ARBA" id="ARBA00004571"/>
    </source>
</evidence>
<dbReference type="Gene3D" id="3.55.50.30">
    <property type="match status" value="1"/>
</dbReference>
<dbReference type="PROSITE" id="PS52016">
    <property type="entry name" value="TONB_DEPENDENT_REC_3"/>
    <property type="match status" value="1"/>
</dbReference>
<feature type="domain" description="Secretin/TonB short N-terminal" evidence="17">
    <location>
        <begin position="75"/>
        <end position="126"/>
    </location>
</feature>
<dbReference type="SMART" id="SM00965">
    <property type="entry name" value="STN"/>
    <property type="match status" value="1"/>
</dbReference>
<sequence length="820" mass="88156">MAVARPRCSERPLPQAIRLALLAMAFAGAATPPAVHAATDAASPTQADDTAARDYNIPAGPLGRTLSAFAANAGIALSFDPALTEGLASPALSGRYTERAALEQLLEGSNLALRPRADGSYTLARRPVAAAAPHSQGIALPTVVVTAQADTETARGPVSGYVAKRSSSASKTDSSLMETAQSVSVITRDQLSDQAVQTVGDALKYTAGVNADPFGADVRADWFYIRGFNADAYWDGLRVPQIANRVGSYAAFRVDPSSLERVEVLRGPSSVLYGAGNLGGFVNLISKDPSAEPFHELALDYGSHNRRQVRVDTTGALNQDGTLQYRFNGLGRLSGTQVNNITDDRLNLNPTLTWRPDGRTSLTLSATYMRDNMGSAATYGPAAGMVTPTVYGRIPTSLLTGDPGFDRYLKTQVAVGYRLEHRFADNLTFRQNVRYTHLDLDYRSLFGKALLADQRTLTRTAYQARPILNGVQVDNHMQVNTATGPLTHKIVGGVDYQWQGFQNRVWSGSAPSLNLYAPVYGVNATLPASPTTSTDQAQSQLGLYLQDQLRWERWVLSVGGRQDFTHASTNNNRNGTKVTQGPGKFTYRAGLLYESPLGLSPYASYSTSFLPTLSTNLAGDPLKPTTGQQYEAGIKYQPPGSGSMFTAAVFNLTQQNVATADPANLANTIQTGEIRTRGVELEGKLSVTPRLNLVASYTYQEPVVTRSNGTDRGKRPYGVPRQMASAWADYTLPPVQGVRVGFGAGVRYLGDTAGDTANTFNAPAATLFDAAIHADIGPRWRLQLNASNLFNREYVAGCNSSVQCYYGNGRTIIGSISTRW</sequence>
<dbReference type="Gene3D" id="2.40.170.20">
    <property type="entry name" value="TonB-dependent receptor, beta-barrel domain"/>
    <property type="match status" value="1"/>
</dbReference>
<keyword evidence="9" id="KW-0406">Ion transport</keyword>
<evidence type="ECO:0000256" key="4">
    <source>
        <dbReference type="ARBA" id="ARBA00022452"/>
    </source>
</evidence>
<organism evidence="18 19">
    <name type="scientific">Cupriavidus basilensis</name>
    <dbReference type="NCBI Taxonomy" id="68895"/>
    <lineage>
        <taxon>Bacteria</taxon>
        <taxon>Pseudomonadati</taxon>
        <taxon>Pseudomonadota</taxon>
        <taxon>Betaproteobacteria</taxon>
        <taxon>Burkholderiales</taxon>
        <taxon>Burkholderiaceae</taxon>
        <taxon>Cupriavidus</taxon>
    </lineage>
</organism>
<evidence type="ECO:0000256" key="11">
    <source>
        <dbReference type="ARBA" id="ARBA00023136"/>
    </source>
</evidence>
<comment type="caution">
    <text evidence="18">The sequence shown here is derived from an EMBL/GenBank/DDBJ whole genome shotgun (WGS) entry which is preliminary data.</text>
</comment>
<dbReference type="Proteomes" id="UP001216674">
    <property type="component" value="Unassembled WGS sequence"/>
</dbReference>